<comment type="caution">
    <text evidence="3">The sequence shown here is derived from an EMBL/GenBank/DDBJ whole genome shotgun (WGS) entry which is preliminary data.</text>
</comment>
<keyword evidence="2" id="KW-0812">Transmembrane</keyword>
<feature type="transmembrane region" description="Helical" evidence="2">
    <location>
        <begin position="82"/>
        <end position="101"/>
    </location>
</feature>
<protein>
    <submittedName>
        <fullName evidence="3">Uncharacterized protein</fullName>
    </submittedName>
</protein>
<reference evidence="3" key="1">
    <citation type="submission" date="2020-08" db="EMBL/GenBank/DDBJ databases">
        <title>Plant Genome Project.</title>
        <authorList>
            <person name="Zhang R.-G."/>
        </authorList>
    </citation>
    <scope>NUCLEOTIDE SEQUENCE</scope>
    <source>
        <strain evidence="3">WSP0</strain>
        <tissue evidence="3">Leaf</tissue>
    </source>
</reference>
<evidence type="ECO:0000313" key="3">
    <source>
        <dbReference type="EMBL" id="KAG5559972.1"/>
    </source>
</evidence>
<sequence>MVQKALKKKDDAIKQLKNGMKEESNEKAIEKDALGEKLKSIEGGKKRSDQEIKKLDSEIYQLKDMIRQLREEKANLEAELQAFRICVFSFPFMILYIVWFLRPDIVPGLAKVDSPRFGGQLILFLASLGSKQFSHLIR</sequence>
<dbReference type="AlphaFoldDB" id="A0AAV6L4T9"/>
<dbReference type="EMBL" id="JACTNZ010000002">
    <property type="protein sequence ID" value="KAG5559972.1"/>
    <property type="molecule type" value="Genomic_DNA"/>
</dbReference>
<feature type="coiled-coil region" evidence="1">
    <location>
        <begin position="6"/>
        <end position="86"/>
    </location>
</feature>
<gene>
    <name evidence="3" type="ORF">RHGRI_003310</name>
</gene>
<keyword evidence="4" id="KW-1185">Reference proteome</keyword>
<keyword evidence="1" id="KW-0175">Coiled coil</keyword>
<evidence type="ECO:0000256" key="1">
    <source>
        <dbReference type="SAM" id="Coils"/>
    </source>
</evidence>
<evidence type="ECO:0000256" key="2">
    <source>
        <dbReference type="SAM" id="Phobius"/>
    </source>
</evidence>
<evidence type="ECO:0000313" key="4">
    <source>
        <dbReference type="Proteomes" id="UP000823749"/>
    </source>
</evidence>
<name>A0AAV6L4T9_9ERIC</name>
<accession>A0AAV6L4T9</accession>
<keyword evidence="2" id="KW-1133">Transmembrane helix</keyword>
<dbReference type="EMBL" id="JACTNZ010000002">
    <property type="protein sequence ID" value="KAG5559975.1"/>
    <property type="molecule type" value="Genomic_DNA"/>
</dbReference>
<organism evidence="3 4">
    <name type="scientific">Rhododendron griersonianum</name>
    <dbReference type="NCBI Taxonomy" id="479676"/>
    <lineage>
        <taxon>Eukaryota</taxon>
        <taxon>Viridiplantae</taxon>
        <taxon>Streptophyta</taxon>
        <taxon>Embryophyta</taxon>
        <taxon>Tracheophyta</taxon>
        <taxon>Spermatophyta</taxon>
        <taxon>Magnoliopsida</taxon>
        <taxon>eudicotyledons</taxon>
        <taxon>Gunneridae</taxon>
        <taxon>Pentapetalae</taxon>
        <taxon>asterids</taxon>
        <taxon>Ericales</taxon>
        <taxon>Ericaceae</taxon>
        <taxon>Ericoideae</taxon>
        <taxon>Rhodoreae</taxon>
        <taxon>Rhododendron</taxon>
    </lineage>
</organism>
<keyword evidence="2" id="KW-0472">Membrane</keyword>
<proteinExistence type="predicted"/>
<dbReference type="EMBL" id="JACTNZ010000002">
    <property type="protein sequence ID" value="KAG5559976.1"/>
    <property type="molecule type" value="Genomic_DNA"/>
</dbReference>
<dbReference type="Proteomes" id="UP000823749">
    <property type="component" value="Chromosome 2"/>
</dbReference>